<accession>A0A4Q7LZ62</accession>
<organism evidence="1 2">
    <name type="scientific">Xylanimonas ulmi</name>
    <dbReference type="NCBI Taxonomy" id="228973"/>
    <lineage>
        <taxon>Bacteria</taxon>
        <taxon>Bacillati</taxon>
        <taxon>Actinomycetota</taxon>
        <taxon>Actinomycetes</taxon>
        <taxon>Micrococcales</taxon>
        <taxon>Promicromonosporaceae</taxon>
        <taxon>Xylanimonas</taxon>
    </lineage>
</organism>
<evidence type="ECO:0000313" key="1">
    <source>
        <dbReference type="EMBL" id="RZS60646.1"/>
    </source>
</evidence>
<sequence length="170" mass="17161">MRRVSTVPVALPVVRMNAAASGALTVTVDGGGWSSPTTPHPTTDDLPQLLTEISTQLNVPLRVEFTTADGQTVTEVVTPADTAQTTFIPQAHRPGGRPIVSGVIGSGFEPGENVSIGVVVSTCTASDDGVAGLRLPPALLARKPGPLILLGVDSGRVVVSDPGAPQAGAA</sequence>
<keyword evidence="2" id="KW-1185">Reference proteome</keyword>
<dbReference type="EMBL" id="SGWX01000001">
    <property type="protein sequence ID" value="RZS60646.1"/>
    <property type="molecule type" value="Genomic_DNA"/>
</dbReference>
<name>A0A4Q7LZ62_9MICO</name>
<protein>
    <submittedName>
        <fullName evidence="1">Uncharacterized protein</fullName>
    </submittedName>
</protein>
<evidence type="ECO:0000313" key="2">
    <source>
        <dbReference type="Proteomes" id="UP000293852"/>
    </source>
</evidence>
<dbReference type="AlphaFoldDB" id="A0A4Q7LZ62"/>
<dbReference type="Proteomes" id="UP000293852">
    <property type="component" value="Unassembled WGS sequence"/>
</dbReference>
<gene>
    <name evidence="1" type="ORF">EV386_0916</name>
</gene>
<reference evidence="1 2" key="1">
    <citation type="submission" date="2019-02" db="EMBL/GenBank/DDBJ databases">
        <title>Sequencing the genomes of 1000 actinobacteria strains.</title>
        <authorList>
            <person name="Klenk H.-P."/>
        </authorList>
    </citation>
    <scope>NUCLEOTIDE SEQUENCE [LARGE SCALE GENOMIC DNA]</scope>
    <source>
        <strain evidence="1 2">DSM 16932</strain>
    </source>
</reference>
<proteinExistence type="predicted"/>
<comment type="caution">
    <text evidence="1">The sequence shown here is derived from an EMBL/GenBank/DDBJ whole genome shotgun (WGS) entry which is preliminary data.</text>
</comment>